<keyword evidence="5" id="KW-0479">Metal-binding</keyword>
<dbReference type="KEGG" id="clup:CLUP02_12598"/>
<dbReference type="FunFam" id="3.30.160.60:FF:000299">
    <property type="entry name" value="Zinc finger protein 593"/>
    <property type="match status" value="1"/>
</dbReference>
<keyword evidence="4" id="KW-0690">Ribosome biogenesis</keyword>
<evidence type="ECO:0000256" key="3">
    <source>
        <dbReference type="ARBA" id="ARBA00022490"/>
    </source>
</evidence>
<dbReference type="SMART" id="SM00451">
    <property type="entry name" value="ZnF_U1"/>
    <property type="match status" value="1"/>
</dbReference>
<comment type="similarity">
    <text evidence="9">Belongs to the ZNF593/BUD20 C2H2-type zinc-finger protein family.</text>
</comment>
<dbReference type="InterPro" id="IPR013087">
    <property type="entry name" value="Znf_C2H2_type"/>
</dbReference>
<keyword evidence="7" id="KW-0862">Zinc</keyword>
<evidence type="ECO:0000259" key="12">
    <source>
        <dbReference type="PROSITE" id="PS50157"/>
    </source>
</evidence>
<dbReference type="GO" id="GO:0005634">
    <property type="term" value="C:nucleus"/>
    <property type="evidence" value="ECO:0007669"/>
    <property type="project" value="UniProtKB-SubCell"/>
</dbReference>
<dbReference type="GO" id="GO:0042254">
    <property type="term" value="P:ribosome biogenesis"/>
    <property type="evidence" value="ECO:0007669"/>
    <property type="project" value="UniProtKB-KW"/>
</dbReference>
<dbReference type="InterPro" id="IPR022755">
    <property type="entry name" value="Znf_C2H2_jaz"/>
</dbReference>
<feature type="region of interest" description="Disordered" evidence="11">
    <location>
        <begin position="153"/>
        <end position="179"/>
    </location>
</feature>
<dbReference type="GO" id="GO:0003676">
    <property type="term" value="F:nucleic acid binding"/>
    <property type="evidence" value="ECO:0007669"/>
    <property type="project" value="InterPro"/>
</dbReference>
<evidence type="ECO:0000256" key="4">
    <source>
        <dbReference type="ARBA" id="ARBA00022517"/>
    </source>
</evidence>
<dbReference type="PROSITE" id="PS50157">
    <property type="entry name" value="ZINC_FINGER_C2H2_2"/>
    <property type="match status" value="1"/>
</dbReference>
<evidence type="ECO:0000256" key="10">
    <source>
        <dbReference type="PROSITE-ProRule" id="PRU00042"/>
    </source>
</evidence>
<evidence type="ECO:0000256" key="8">
    <source>
        <dbReference type="ARBA" id="ARBA00023242"/>
    </source>
</evidence>
<dbReference type="InterPro" id="IPR051879">
    <property type="entry name" value="C2H2-ZF_Maturation_Protein"/>
</dbReference>
<sequence length="179" mass="20301">MGSVKQLFCGSPPEFCPAIAISSLNFGILPPSPIDSRRNCDTLRTISAFSRRTRRTRKMGVTNKKTLTKTRRKTRDVDQIKADLRSPRHLQRFTGLKAKEDLPGLGQHYCIECAKWFETEVSLVGHRKGKPHKRRVKQLKEEPYTQKEAEAVVGIRTDDKGPNKGGPEKALDQEIEMET</sequence>
<evidence type="ECO:0000313" key="14">
    <source>
        <dbReference type="Proteomes" id="UP000830671"/>
    </source>
</evidence>
<reference evidence="13" key="1">
    <citation type="journal article" date="2021" name="Mol. Plant Microbe Interact.">
        <title>Complete Genome Sequence of the Plant-Pathogenic Fungus Colletotrichum lupini.</title>
        <authorList>
            <person name="Baroncelli R."/>
            <person name="Pensec F."/>
            <person name="Da Lio D."/>
            <person name="Boufleur T."/>
            <person name="Vicente I."/>
            <person name="Sarrocco S."/>
            <person name="Picot A."/>
            <person name="Baraldi E."/>
            <person name="Sukno S."/>
            <person name="Thon M."/>
            <person name="Le Floch G."/>
        </authorList>
    </citation>
    <scope>NUCLEOTIDE SEQUENCE</scope>
    <source>
        <strain evidence="13">IMI 504893</strain>
    </source>
</reference>
<dbReference type="SUPFAM" id="SSF57667">
    <property type="entry name" value="beta-beta-alpha zinc fingers"/>
    <property type="match status" value="1"/>
</dbReference>
<feature type="compositionally biased region" description="Basic and acidic residues" evidence="11">
    <location>
        <begin position="153"/>
        <end position="172"/>
    </location>
</feature>
<dbReference type="Proteomes" id="UP000830671">
    <property type="component" value="Chromosome 6"/>
</dbReference>
<keyword evidence="3" id="KW-0963">Cytoplasm</keyword>
<accession>A0A9Q8WKY8</accession>
<evidence type="ECO:0000256" key="7">
    <source>
        <dbReference type="ARBA" id="ARBA00022833"/>
    </source>
</evidence>
<name>A0A9Q8WKY8_9PEZI</name>
<dbReference type="PANTHER" id="PTHR46095:SF1">
    <property type="entry name" value="ZINC FINGER PROTEIN 593"/>
    <property type="match status" value="1"/>
</dbReference>
<comment type="subcellular location">
    <subcellularLocation>
        <location evidence="2">Cytoplasm</location>
    </subcellularLocation>
    <subcellularLocation>
        <location evidence="1">Nucleus</location>
    </subcellularLocation>
</comment>
<dbReference type="InterPro" id="IPR036236">
    <property type="entry name" value="Znf_C2H2_sf"/>
</dbReference>
<dbReference type="InterPro" id="IPR003604">
    <property type="entry name" value="Matrin/U1-like-C_Znf_C2H2"/>
</dbReference>
<evidence type="ECO:0000256" key="11">
    <source>
        <dbReference type="SAM" id="MobiDB-lite"/>
    </source>
</evidence>
<dbReference type="GeneID" id="73346572"/>
<dbReference type="PANTHER" id="PTHR46095">
    <property type="entry name" value="ZINC FINGER PROTEIN 593"/>
    <property type="match status" value="1"/>
</dbReference>
<dbReference type="GO" id="GO:0005737">
    <property type="term" value="C:cytoplasm"/>
    <property type="evidence" value="ECO:0007669"/>
    <property type="project" value="UniProtKB-SubCell"/>
</dbReference>
<keyword evidence="8" id="KW-0539">Nucleus</keyword>
<evidence type="ECO:0000256" key="6">
    <source>
        <dbReference type="ARBA" id="ARBA00022771"/>
    </source>
</evidence>
<dbReference type="RefSeq" id="XP_049148707.1">
    <property type="nucleotide sequence ID" value="XM_049291562.1"/>
</dbReference>
<evidence type="ECO:0000313" key="13">
    <source>
        <dbReference type="EMBL" id="UQC87096.1"/>
    </source>
</evidence>
<dbReference type="EMBL" id="CP019478">
    <property type="protein sequence ID" value="UQC87096.1"/>
    <property type="molecule type" value="Genomic_DNA"/>
</dbReference>
<dbReference type="Gene3D" id="3.30.160.60">
    <property type="entry name" value="Classic Zinc Finger"/>
    <property type="match status" value="1"/>
</dbReference>
<dbReference type="AlphaFoldDB" id="A0A9Q8WKY8"/>
<evidence type="ECO:0000256" key="2">
    <source>
        <dbReference type="ARBA" id="ARBA00004496"/>
    </source>
</evidence>
<dbReference type="GO" id="GO:0008270">
    <property type="term" value="F:zinc ion binding"/>
    <property type="evidence" value="ECO:0007669"/>
    <property type="project" value="UniProtKB-KW"/>
</dbReference>
<dbReference type="Pfam" id="PF12171">
    <property type="entry name" value="zf-C2H2_jaz"/>
    <property type="match status" value="1"/>
</dbReference>
<evidence type="ECO:0000256" key="5">
    <source>
        <dbReference type="ARBA" id="ARBA00022723"/>
    </source>
</evidence>
<evidence type="ECO:0000256" key="9">
    <source>
        <dbReference type="ARBA" id="ARBA00038064"/>
    </source>
</evidence>
<feature type="domain" description="C2H2-type" evidence="12">
    <location>
        <begin position="108"/>
        <end position="137"/>
    </location>
</feature>
<keyword evidence="6 10" id="KW-0863">Zinc-finger</keyword>
<dbReference type="GO" id="GO:0043021">
    <property type="term" value="F:ribonucleoprotein complex binding"/>
    <property type="evidence" value="ECO:0007669"/>
    <property type="project" value="UniProtKB-ARBA"/>
</dbReference>
<protein>
    <submittedName>
        <fullName evidence="13">Zinc finger protein</fullName>
    </submittedName>
</protein>
<dbReference type="PROSITE" id="PS00028">
    <property type="entry name" value="ZINC_FINGER_C2H2_1"/>
    <property type="match status" value="1"/>
</dbReference>
<gene>
    <name evidence="13" type="ORF">CLUP02_12598</name>
</gene>
<evidence type="ECO:0000256" key="1">
    <source>
        <dbReference type="ARBA" id="ARBA00004123"/>
    </source>
</evidence>
<proteinExistence type="inferred from homology"/>
<keyword evidence="14" id="KW-1185">Reference proteome</keyword>
<organism evidence="13 14">
    <name type="scientific">Colletotrichum lupini</name>
    <dbReference type="NCBI Taxonomy" id="145971"/>
    <lineage>
        <taxon>Eukaryota</taxon>
        <taxon>Fungi</taxon>
        <taxon>Dikarya</taxon>
        <taxon>Ascomycota</taxon>
        <taxon>Pezizomycotina</taxon>
        <taxon>Sordariomycetes</taxon>
        <taxon>Hypocreomycetidae</taxon>
        <taxon>Glomerellales</taxon>
        <taxon>Glomerellaceae</taxon>
        <taxon>Colletotrichum</taxon>
        <taxon>Colletotrichum acutatum species complex</taxon>
    </lineage>
</organism>